<dbReference type="PROSITE" id="PS51294">
    <property type="entry name" value="HTH_MYB"/>
    <property type="match status" value="2"/>
</dbReference>
<dbReference type="FunFam" id="1.10.10.60:FF:000121">
    <property type="entry name" value="Myb transcription factor"/>
    <property type="match status" value="1"/>
</dbReference>
<dbReference type="InterPro" id="IPR017930">
    <property type="entry name" value="Myb_dom"/>
</dbReference>
<sequence>MGRAPCNDKVGLKKGRWTAGEDDILTKYIQTNGEGSWRTLPDNAGLSRCGKSCRLRWMNYLRANLKRGNITPAEDETIVKLHNALGNRWSLIAGQLPGRTDNEIKNYWNTHLSRKLYMFTRTKNESLSTILNLAAACKPRGGRSFPTTRPHTKKLKNTASNTVGISLAKPAQSGTTSTRVLEYPTTKEKAHLPGTILEQVEKNPTIGPCLDNTARILSQCDGSKSAELSPNIESDDSAVVLRPFQTQNGENEALEPYEWLDGEIMRLTHILESAQIQVGNVAPEQPREKGVNAALGTEQECFTSEEIKQSSTVLINSNAGGGECYACSSSINNAGFDDEWLGWNWVDGVGCHNQWAVCDEGDMMLTCLWEADKGQAK</sequence>
<name>A0A922G079_CARIL</name>
<organism evidence="8 9">
    <name type="scientific">Carya illinoinensis</name>
    <name type="common">Pecan</name>
    <dbReference type="NCBI Taxonomy" id="32201"/>
    <lineage>
        <taxon>Eukaryota</taxon>
        <taxon>Viridiplantae</taxon>
        <taxon>Streptophyta</taxon>
        <taxon>Embryophyta</taxon>
        <taxon>Tracheophyta</taxon>
        <taxon>Spermatophyta</taxon>
        <taxon>Magnoliopsida</taxon>
        <taxon>eudicotyledons</taxon>
        <taxon>Gunneridae</taxon>
        <taxon>Pentapetalae</taxon>
        <taxon>rosids</taxon>
        <taxon>fabids</taxon>
        <taxon>Fagales</taxon>
        <taxon>Juglandaceae</taxon>
        <taxon>Carya</taxon>
    </lineage>
</organism>
<feature type="domain" description="HTH myb-type" evidence="7">
    <location>
        <begin position="62"/>
        <end position="116"/>
    </location>
</feature>
<feature type="domain" description="Myb-like" evidence="6">
    <location>
        <begin position="62"/>
        <end position="112"/>
    </location>
</feature>
<keyword evidence="3" id="KW-0238">DNA-binding</keyword>
<protein>
    <submittedName>
        <fullName evidence="8">Uncharacterized protein</fullName>
    </submittedName>
</protein>
<reference evidence="8" key="1">
    <citation type="submission" date="2021-01" db="EMBL/GenBank/DDBJ databases">
        <authorList>
            <person name="Lovell J.T."/>
            <person name="Bentley N."/>
            <person name="Bhattarai G."/>
            <person name="Jenkins J.W."/>
            <person name="Sreedasyam A."/>
            <person name="Alarcon Y."/>
            <person name="Bock C."/>
            <person name="Boston L."/>
            <person name="Carlson J."/>
            <person name="Cervantes K."/>
            <person name="Clermont K."/>
            <person name="Krom N."/>
            <person name="Kubenka K."/>
            <person name="Mamidi S."/>
            <person name="Mattison C."/>
            <person name="Monteros M."/>
            <person name="Pisani C."/>
            <person name="Plott C."/>
            <person name="Rajasekar S."/>
            <person name="Rhein H.S."/>
            <person name="Rohla C."/>
            <person name="Song M."/>
            <person name="Hilaire R.S."/>
            <person name="Shu S."/>
            <person name="Wells L."/>
            <person name="Wang X."/>
            <person name="Webber J."/>
            <person name="Heerema R.J."/>
            <person name="Klein P."/>
            <person name="Conner P."/>
            <person name="Grauke L."/>
            <person name="Grimwood J."/>
            <person name="Schmutz J."/>
            <person name="Randall J.J."/>
        </authorList>
    </citation>
    <scope>NUCLEOTIDE SEQUENCE</scope>
    <source>
        <tissue evidence="8">Leaf</tissue>
    </source>
</reference>
<dbReference type="InterPro" id="IPR001005">
    <property type="entry name" value="SANT/Myb"/>
</dbReference>
<evidence type="ECO:0000256" key="5">
    <source>
        <dbReference type="ARBA" id="ARBA00023242"/>
    </source>
</evidence>
<proteinExistence type="predicted"/>
<evidence type="ECO:0000256" key="3">
    <source>
        <dbReference type="ARBA" id="ARBA00023125"/>
    </source>
</evidence>
<feature type="domain" description="Myb-like" evidence="6">
    <location>
        <begin position="9"/>
        <end position="61"/>
    </location>
</feature>
<dbReference type="PROSITE" id="PS50090">
    <property type="entry name" value="MYB_LIKE"/>
    <property type="match status" value="2"/>
</dbReference>
<dbReference type="InterPro" id="IPR015495">
    <property type="entry name" value="Myb_TF_plants"/>
</dbReference>
<dbReference type="EMBL" id="CM031825">
    <property type="protein sequence ID" value="KAG6731668.1"/>
    <property type="molecule type" value="Genomic_DNA"/>
</dbReference>
<evidence type="ECO:0000256" key="2">
    <source>
        <dbReference type="ARBA" id="ARBA00023015"/>
    </source>
</evidence>
<dbReference type="Pfam" id="PF00249">
    <property type="entry name" value="Myb_DNA-binding"/>
    <property type="match status" value="2"/>
</dbReference>
<dbReference type="SMART" id="SM00717">
    <property type="entry name" value="SANT"/>
    <property type="match status" value="2"/>
</dbReference>
<dbReference type="PANTHER" id="PTHR47999">
    <property type="entry name" value="TRANSCRIPTION FACTOR MYB8-RELATED-RELATED"/>
    <property type="match status" value="1"/>
</dbReference>
<dbReference type="PANTHER" id="PTHR47999:SF109">
    <property type="entry name" value="TRANSCRIPTION FACTOR MYB15-LIKE"/>
    <property type="match status" value="1"/>
</dbReference>
<evidence type="ECO:0000259" key="6">
    <source>
        <dbReference type="PROSITE" id="PS50090"/>
    </source>
</evidence>
<evidence type="ECO:0000259" key="7">
    <source>
        <dbReference type="PROSITE" id="PS51294"/>
    </source>
</evidence>
<dbReference type="Proteomes" id="UP000811246">
    <property type="component" value="Chromosome 1"/>
</dbReference>
<evidence type="ECO:0000256" key="4">
    <source>
        <dbReference type="ARBA" id="ARBA00023163"/>
    </source>
</evidence>
<comment type="caution">
    <text evidence="8">The sequence shown here is derived from an EMBL/GenBank/DDBJ whole genome shotgun (WGS) entry which is preliminary data.</text>
</comment>
<keyword evidence="2" id="KW-0805">Transcription regulation</keyword>
<accession>A0A922G079</accession>
<dbReference type="GO" id="GO:0003677">
    <property type="term" value="F:DNA binding"/>
    <property type="evidence" value="ECO:0007669"/>
    <property type="project" value="UniProtKB-KW"/>
</dbReference>
<dbReference type="GO" id="GO:0005634">
    <property type="term" value="C:nucleus"/>
    <property type="evidence" value="ECO:0007669"/>
    <property type="project" value="UniProtKB-SubCell"/>
</dbReference>
<dbReference type="CDD" id="cd00167">
    <property type="entry name" value="SANT"/>
    <property type="match status" value="2"/>
</dbReference>
<gene>
    <name evidence="8" type="ORF">I3842_01G140600</name>
</gene>
<evidence type="ECO:0000313" key="9">
    <source>
        <dbReference type="Proteomes" id="UP000811246"/>
    </source>
</evidence>
<evidence type="ECO:0000313" key="8">
    <source>
        <dbReference type="EMBL" id="KAG6731668.1"/>
    </source>
</evidence>
<comment type="subcellular location">
    <subcellularLocation>
        <location evidence="1">Nucleus</location>
    </subcellularLocation>
</comment>
<evidence type="ECO:0000256" key="1">
    <source>
        <dbReference type="ARBA" id="ARBA00004123"/>
    </source>
</evidence>
<keyword evidence="5" id="KW-0539">Nucleus</keyword>
<keyword evidence="4" id="KW-0804">Transcription</keyword>
<feature type="domain" description="HTH myb-type" evidence="7">
    <location>
        <begin position="9"/>
        <end position="61"/>
    </location>
</feature>
<dbReference type="AlphaFoldDB" id="A0A922G079"/>